<keyword evidence="2 7" id="KW-0489">Methyltransferase</keyword>
<dbReference type="OrthoDB" id="16079at2759"/>
<evidence type="ECO:0000313" key="10">
    <source>
        <dbReference type="Proteomes" id="UP000761534"/>
    </source>
</evidence>
<dbReference type="Gene3D" id="3.40.50.150">
    <property type="entry name" value="Vaccinia Virus protein VP39"/>
    <property type="match status" value="1"/>
</dbReference>
<keyword evidence="5 7" id="KW-0694">RNA-binding</keyword>
<feature type="binding site" evidence="7">
    <location>
        <position position="91"/>
    </location>
    <ligand>
        <name>S-adenosyl-L-methionine</name>
        <dbReference type="ChEBI" id="CHEBI:59789"/>
    </ligand>
</feature>
<dbReference type="PROSITE" id="PS51689">
    <property type="entry name" value="SAM_RNA_A_N6_MT"/>
    <property type="match status" value="1"/>
</dbReference>
<evidence type="ECO:0000256" key="2">
    <source>
        <dbReference type="ARBA" id="ARBA00022603"/>
    </source>
</evidence>
<feature type="binding site" evidence="7">
    <location>
        <position position="55"/>
    </location>
    <ligand>
        <name>S-adenosyl-L-methionine</name>
        <dbReference type="ChEBI" id="CHEBI:59789"/>
    </ligand>
</feature>
<feature type="binding site" evidence="7">
    <location>
        <position position="1"/>
    </location>
    <ligand>
        <name>S-adenosyl-L-methionine</name>
        <dbReference type="ChEBI" id="CHEBI:59789"/>
    </ligand>
</feature>
<dbReference type="Proteomes" id="UP000761534">
    <property type="component" value="Unassembled WGS sequence"/>
</dbReference>
<dbReference type="VEuPathDB" id="FungiDB:TRICI_006835"/>
<comment type="caution">
    <text evidence="7">Lacks conserved residue(s) required for the propagation of feature annotation.</text>
</comment>
<evidence type="ECO:0000256" key="7">
    <source>
        <dbReference type="PROSITE-ProRule" id="PRU01026"/>
    </source>
</evidence>
<keyword evidence="4 7" id="KW-0949">S-adenosyl-L-methionine</keyword>
<sequence length="289" mass="33392">MLCANWNKGIGIWSTALHNQIKPKRHIMMEPHLQYLHHLERLQGPENGLKVVSSDPFRWRSFLELEQQNFFEPVSHPREDGINPHILFTANLSSMQGEQLCTQYLNCITNQSWLQRYGRVRCLLWVKPTTAMKLLFKVGDTYRSRVSVQTEACTDVKLLLRTEKDEVLESHNSSFTASSKNDYYPPKGEPPVLIQLDPFERQPENLDSFEYVIKMLFVLRNKPLREAINLLGAGAYDDLIPKLDPSMLDTTPRDLTLQQLKDVAAAFEAWPFKPDLLDDFYEEEIGNGV</sequence>
<comment type="function">
    <text evidence="6">Mitochondrial transcription factor that confers selective promoter recognition on the core subunit of the yeast mitochondrial RNA polymerase. Interacts with DNA in a non-specific manner.</text>
</comment>
<comment type="subcellular location">
    <subcellularLocation>
        <location evidence="1">Mitochondrion</location>
    </subcellularLocation>
</comment>
<organism evidence="9 10">
    <name type="scientific">Trichomonascus ciferrii</name>
    <dbReference type="NCBI Taxonomy" id="44093"/>
    <lineage>
        <taxon>Eukaryota</taxon>
        <taxon>Fungi</taxon>
        <taxon>Dikarya</taxon>
        <taxon>Ascomycota</taxon>
        <taxon>Saccharomycotina</taxon>
        <taxon>Dipodascomycetes</taxon>
        <taxon>Dipodascales</taxon>
        <taxon>Trichomonascaceae</taxon>
        <taxon>Trichomonascus</taxon>
        <taxon>Trichomonascus ciferrii complex</taxon>
    </lineage>
</organism>
<evidence type="ECO:0000256" key="6">
    <source>
        <dbReference type="ARBA" id="ARBA00024915"/>
    </source>
</evidence>
<dbReference type="GO" id="GO:0000179">
    <property type="term" value="F:rRNA (adenine-N6,N6-)-dimethyltransferase activity"/>
    <property type="evidence" value="ECO:0007669"/>
    <property type="project" value="UniProtKB-UniRule"/>
</dbReference>
<proteinExistence type="inferred from homology"/>
<dbReference type="AlphaFoldDB" id="A0A642UF79"/>
<keyword evidence="3 7" id="KW-0808">Transferase</keyword>
<accession>A0A642UF79</accession>
<evidence type="ECO:0000313" key="9">
    <source>
        <dbReference type="EMBL" id="KAA8896750.1"/>
    </source>
</evidence>
<dbReference type="EC" id="2.1.1.-" evidence="8"/>
<name>A0A642UF79_9ASCO</name>
<dbReference type="GO" id="GO:0034245">
    <property type="term" value="C:mitochondrial DNA-directed RNA polymerase complex"/>
    <property type="evidence" value="ECO:0007669"/>
    <property type="project" value="TreeGrafter"/>
</dbReference>
<evidence type="ECO:0000256" key="4">
    <source>
        <dbReference type="ARBA" id="ARBA00022691"/>
    </source>
</evidence>
<dbReference type="Gene3D" id="1.10.8.100">
    <property type="entry name" value="Ribosomal RNA adenine dimethylase-like, domain 2"/>
    <property type="match status" value="1"/>
</dbReference>
<dbReference type="Pfam" id="PF00398">
    <property type="entry name" value="RrnaAD"/>
    <property type="match status" value="1"/>
</dbReference>
<dbReference type="SUPFAM" id="SSF53335">
    <property type="entry name" value="S-adenosyl-L-methionine-dependent methyltransferases"/>
    <property type="match status" value="1"/>
</dbReference>
<evidence type="ECO:0000256" key="5">
    <source>
        <dbReference type="ARBA" id="ARBA00022884"/>
    </source>
</evidence>
<dbReference type="InterPro" id="IPR029063">
    <property type="entry name" value="SAM-dependent_MTases_sf"/>
</dbReference>
<dbReference type="GO" id="GO:0003723">
    <property type="term" value="F:RNA binding"/>
    <property type="evidence" value="ECO:0007669"/>
    <property type="project" value="UniProtKB-UniRule"/>
</dbReference>
<comment type="caution">
    <text evidence="9">The sequence shown here is derived from an EMBL/GenBank/DDBJ whole genome shotgun (WGS) entry which is preliminary data.</text>
</comment>
<dbReference type="PANTHER" id="PTHR11727:SF17">
    <property type="entry name" value="DIMETHYLADENOSINE TRANSFERASE 1, MITOCHONDRIAL"/>
    <property type="match status" value="1"/>
</dbReference>
<keyword evidence="8" id="KW-0698">rRNA processing</keyword>
<evidence type="ECO:0000256" key="8">
    <source>
        <dbReference type="RuleBase" id="RU362106"/>
    </source>
</evidence>
<comment type="similarity">
    <text evidence="7 8">Belongs to the class I-like SAM-binding methyltransferase superfamily. rRNA adenine N(6)-methyltransferase family.</text>
</comment>
<dbReference type="GO" id="GO:0034246">
    <property type="term" value="F:mitochondrial transcription factor activity"/>
    <property type="evidence" value="ECO:0007669"/>
    <property type="project" value="TreeGrafter"/>
</dbReference>
<gene>
    <name evidence="9" type="ORF">TRICI_006835</name>
</gene>
<feature type="binding site" evidence="7">
    <location>
        <position position="30"/>
    </location>
    <ligand>
        <name>S-adenosyl-L-methionine</name>
        <dbReference type="ChEBI" id="CHEBI:59789"/>
    </ligand>
</feature>
<protein>
    <recommendedName>
        <fullName evidence="8">rRNA adenine N(6)-methyltransferase</fullName>
        <ecNumber evidence="8">2.1.1.-</ecNumber>
    </recommendedName>
</protein>
<evidence type="ECO:0000256" key="3">
    <source>
        <dbReference type="ARBA" id="ARBA00022679"/>
    </source>
</evidence>
<dbReference type="EMBL" id="SWFS01000575">
    <property type="protein sequence ID" value="KAA8896750.1"/>
    <property type="molecule type" value="Genomic_DNA"/>
</dbReference>
<dbReference type="GO" id="GO:0005759">
    <property type="term" value="C:mitochondrial matrix"/>
    <property type="evidence" value="ECO:0007669"/>
    <property type="project" value="TreeGrafter"/>
</dbReference>
<dbReference type="PANTHER" id="PTHR11727">
    <property type="entry name" value="DIMETHYLADENOSINE TRANSFERASE"/>
    <property type="match status" value="1"/>
</dbReference>
<evidence type="ECO:0000256" key="1">
    <source>
        <dbReference type="ARBA" id="ARBA00004173"/>
    </source>
</evidence>
<dbReference type="InterPro" id="IPR023165">
    <property type="entry name" value="rRNA_Ade_diMease-like_C"/>
</dbReference>
<dbReference type="GO" id="GO:0006391">
    <property type="term" value="P:transcription initiation at mitochondrial promoter"/>
    <property type="evidence" value="ECO:0007669"/>
    <property type="project" value="TreeGrafter"/>
</dbReference>
<keyword evidence="10" id="KW-1185">Reference proteome</keyword>
<dbReference type="InterPro" id="IPR001737">
    <property type="entry name" value="KsgA/Erm"/>
</dbReference>
<reference evidence="9" key="1">
    <citation type="journal article" date="2019" name="G3 (Bethesda)">
        <title>Genome Assemblies of Two Rare Opportunistic Yeast Pathogens: Diutina rugosa (syn. Candida rugosa) and Trichomonascus ciferrii (syn. Candida ciferrii).</title>
        <authorList>
            <person name="Mixao V."/>
            <person name="Saus E."/>
            <person name="Hansen A.P."/>
            <person name="Lass-Florl C."/>
            <person name="Gabaldon T."/>
        </authorList>
    </citation>
    <scope>NUCLEOTIDE SEQUENCE</scope>
    <source>
        <strain evidence="9">CBS 4856</strain>
    </source>
</reference>